<dbReference type="Proteomes" id="UP000297739">
    <property type="component" value="Unassembled WGS sequence"/>
</dbReference>
<feature type="signal peptide" evidence="1">
    <location>
        <begin position="1"/>
        <end position="26"/>
    </location>
</feature>
<proteinExistence type="predicted"/>
<dbReference type="EMBL" id="SRLD01000032">
    <property type="protein sequence ID" value="TGE14638.1"/>
    <property type="molecule type" value="Genomic_DNA"/>
</dbReference>
<gene>
    <name evidence="2" type="ORF">E5J99_15330</name>
</gene>
<keyword evidence="3" id="KW-1185">Reference proteome</keyword>
<sequence length="148" mass="15694">MKPTRIHRLFSAFLALLILTSSVGLTVQSHSCTISGRSTASIIFSAAQHQCPSVSEGAVPGAPGAARLQKACCEFGAHFHKLEAAARHSDPTKLLLPQVSPVWYLAAYELIFPAAPSTSSSAAWHASDASPPPRAGRVLLTFVCTWQV</sequence>
<dbReference type="RefSeq" id="WP_135498692.1">
    <property type="nucleotide sequence ID" value="NZ_SRLD01000032.1"/>
</dbReference>
<protein>
    <submittedName>
        <fullName evidence="2">Uncharacterized protein</fullName>
    </submittedName>
</protein>
<feature type="chain" id="PRO_5021421478" evidence="1">
    <location>
        <begin position="27"/>
        <end position="148"/>
    </location>
</feature>
<organism evidence="2 3">
    <name type="scientific">Hymenobacter elongatus</name>
    <dbReference type="NCBI Taxonomy" id="877208"/>
    <lineage>
        <taxon>Bacteria</taxon>
        <taxon>Pseudomonadati</taxon>
        <taxon>Bacteroidota</taxon>
        <taxon>Cytophagia</taxon>
        <taxon>Cytophagales</taxon>
        <taxon>Hymenobacteraceae</taxon>
        <taxon>Hymenobacter</taxon>
    </lineage>
</organism>
<dbReference type="Pfam" id="PF26622">
    <property type="entry name" value="DUF8199"/>
    <property type="match status" value="1"/>
</dbReference>
<dbReference type="InterPro" id="IPR058512">
    <property type="entry name" value="DUF8199"/>
</dbReference>
<dbReference type="NCBIfam" id="NF047658">
    <property type="entry name" value="HYC_CC_PP"/>
    <property type="match status" value="1"/>
</dbReference>
<evidence type="ECO:0000313" key="2">
    <source>
        <dbReference type="EMBL" id="TGE14638.1"/>
    </source>
</evidence>
<keyword evidence="1" id="KW-0732">Signal</keyword>
<accession>A0A4Z0PHF0</accession>
<evidence type="ECO:0000256" key="1">
    <source>
        <dbReference type="SAM" id="SignalP"/>
    </source>
</evidence>
<name>A0A4Z0PHF0_9BACT</name>
<dbReference type="AlphaFoldDB" id="A0A4Z0PHF0"/>
<dbReference type="InterPro" id="IPR058060">
    <property type="entry name" value="HYC_CC_PP"/>
</dbReference>
<comment type="caution">
    <text evidence="2">The sequence shown here is derived from an EMBL/GenBank/DDBJ whole genome shotgun (WGS) entry which is preliminary data.</text>
</comment>
<evidence type="ECO:0000313" key="3">
    <source>
        <dbReference type="Proteomes" id="UP000297739"/>
    </source>
</evidence>
<dbReference type="OrthoDB" id="885235at2"/>
<reference evidence="2 3" key="1">
    <citation type="submission" date="2019-04" db="EMBL/GenBank/DDBJ databases">
        <authorList>
            <person name="Feng G."/>
            <person name="Zhang J."/>
            <person name="Zhu H."/>
        </authorList>
    </citation>
    <scope>NUCLEOTIDE SEQUENCE [LARGE SCALE GENOMIC DNA]</scope>
    <source>
        <strain evidence="2 3">JCM 17223</strain>
    </source>
</reference>